<evidence type="ECO:0000313" key="2">
    <source>
        <dbReference type="EMBL" id="KAF0322680.1"/>
    </source>
</evidence>
<sequence length="79" mass="8470">MKFFSVICTLALSAPTVYGAWCTSYGISTRFGCESGRNQFCCDVPGAPVSDYNIYRGGCTRPAGNERNCGDGGYVSCCR</sequence>
<name>A0A8H3WA91_9PEZI</name>
<dbReference type="Proteomes" id="UP000434172">
    <property type="component" value="Unassembled WGS sequence"/>
</dbReference>
<feature type="signal peptide" evidence="1">
    <location>
        <begin position="1"/>
        <end position="19"/>
    </location>
</feature>
<proteinExistence type="predicted"/>
<comment type="caution">
    <text evidence="2">The sequence shown here is derived from an EMBL/GenBank/DDBJ whole genome shotgun (WGS) entry which is preliminary data.</text>
</comment>
<dbReference type="OrthoDB" id="4788856at2759"/>
<protein>
    <submittedName>
        <fullName evidence="2">Uncharacterized protein</fullName>
    </submittedName>
</protein>
<gene>
    <name evidence="2" type="ORF">GQ607_010137</name>
</gene>
<dbReference type="AlphaFoldDB" id="A0A8H3WA91"/>
<evidence type="ECO:0000313" key="3">
    <source>
        <dbReference type="Proteomes" id="UP000434172"/>
    </source>
</evidence>
<keyword evidence="3" id="KW-1185">Reference proteome</keyword>
<dbReference type="EMBL" id="WOWK01000059">
    <property type="protein sequence ID" value="KAF0322680.1"/>
    <property type="molecule type" value="Genomic_DNA"/>
</dbReference>
<evidence type="ECO:0000256" key="1">
    <source>
        <dbReference type="SAM" id="SignalP"/>
    </source>
</evidence>
<keyword evidence="1" id="KW-0732">Signal</keyword>
<accession>A0A8H3WA91</accession>
<reference evidence="2 3" key="1">
    <citation type="submission" date="2019-12" db="EMBL/GenBank/DDBJ databases">
        <title>A genome sequence resource for the geographically widespread anthracnose pathogen Colletotrichum asianum.</title>
        <authorList>
            <person name="Meng Y."/>
        </authorList>
    </citation>
    <scope>NUCLEOTIDE SEQUENCE [LARGE SCALE GENOMIC DNA]</scope>
    <source>
        <strain evidence="2 3">ICMP 18580</strain>
    </source>
</reference>
<organism evidence="2 3">
    <name type="scientific">Colletotrichum asianum</name>
    <dbReference type="NCBI Taxonomy" id="702518"/>
    <lineage>
        <taxon>Eukaryota</taxon>
        <taxon>Fungi</taxon>
        <taxon>Dikarya</taxon>
        <taxon>Ascomycota</taxon>
        <taxon>Pezizomycotina</taxon>
        <taxon>Sordariomycetes</taxon>
        <taxon>Hypocreomycetidae</taxon>
        <taxon>Glomerellales</taxon>
        <taxon>Glomerellaceae</taxon>
        <taxon>Colletotrichum</taxon>
        <taxon>Colletotrichum gloeosporioides species complex</taxon>
    </lineage>
</organism>
<feature type="chain" id="PRO_5033985854" evidence="1">
    <location>
        <begin position="20"/>
        <end position="79"/>
    </location>
</feature>